<proteinExistence type="predicted"/>
<accession>S3MCP5</accession>
<reference evidence="1 2" key="1">
    <citation type="submission" date="2013-04" db="EMBL/GenBank/DDBJ databases">
        <title>The Genome Sequence of Treponema vincentii F0403.</title>
        <authorList>
            <consortium name="The Broad Institute Genomics Platform"/>
            <person name="Earl A."/>
            <person name="Ward D."/>
            <person name="Feldgarden M."/>
            <person name="Gevers D."/>
            <person name="Leonetti C."/>
            <person name="Izard J."/>
            <person name="Walker B."/>
            <person name="Young S."/>
            <person name="Zeng Q."/>
            <person name="Gargeya S."/>
            <person name="Fitzgerald M."/>
            <person name="Haas B."/>
            <person name="Abouelleil A."/>
            <person name="Allen A.W."/>
            <person name="Alvarado L."/>
            <person name="Arachchi H.M."/>
            <person name="Berlin A.M."/>
            <person name="Chapman S.B."/>
            <person name="Gainer-Dewar J."/>
            <person name="Goldberg J."/>
            <person name="Griggs A."/>
            <person name="Gujja S."/>
            <person name="Hansen M."/>
            <person name="Howarth C."/>
            <person name="Imamovic A."/>
            <person name="Ireland A."/>
            <person name="Larimer J."/>
            <person name="McCowan C."/>
            <person name="Murphy C."/>
            <person name="Pearson M."/>
            <person name="Poon T.W."/>
            <person name="Priest M."/>
            <person name="Roberts A."/>
            <person name="Saif S."/>
            <person name="Shea T."/>
            <person name="Sisk P."/>
            <person name="Sykes S."/>
            <person name="Wortman J."/>
            <person name="Nusbaum C."/>
            <person name="Birren B."/>
        </authorList>
    </citation>
    <scope>NUCLEOTIDE SEQUENCE [LARGE SCALE GENOMIC DNA]</scope>
    <source>
        <strain evidence="1 2">F0403</strain>
    </source>
</reference>
<sequence>MKSKKTIILAIIFICSLFAVGYAQELKSKRYYNAELDEVGSASIGFLSKTPLTPEFFEKILSNKENATVIEKLSKMTVWLCNQALDEYDFKEGESYVVICRSASVPYQSVSVFLTITEQGRFFKWWAFVEKEQ</sequence>
<organism evidence="1 2">
    <name type="scientific">Treponema vincentii F0403</name>
    <dbReference type="NCBI Taxonomy" id="1125702"/>
    <lineage>
        <taxon>Bacteria</taxon>
        <taxon>Pseudomonadati</taxon>
        <taxon>Spirochaetota</taxon>
        <taxon>Spirochaetia</taxon>
        <taxon>Spirochaetales</taxon>
        <taxon>Treponemataceae</taxon>
        <taxon>Treponema</taxon>
    </lineage>
</organism>
<comment type="caution">
    <text evidence="1">The sequence shown here is derived from an EMBL/GenBank/DDBJ whole genome shotgun (WGS) entry which is preliminary data.</text>
</comment>
<evidence type="ECO:0000313" key="2">
    <source>
        <dbReference type="Proteomes" id="UP000014605"/>
    </source>
</evidence>
<dbReference type="HOGENOM" id="CLU_146106_0_0_12"/>
<dbReference type="AlphaFoldDB" id="S3MCP5"/>
<dbReference type="GeneID" id="301461554"/>
<name>S3MCP5_9SPIR</name>
<protein>
    <submittedName>
        <fullName evidence="1">Uncharacterized protein</fullName>
    </submittedName>
</protein>
<dbReference type="EMBL" id="ATFC01000008">
    <property type="protein sequence ID" value="EPF46814.1"/>
    <property type="molecule type" value="Genomic_DNA"/>
</dbReference>
<gene>
    <name evidence="1" type="ORF">HMPREF1222_01393</name>
</gene>
<dbReference type="Proteomes" id="UP000014605">
    <property type="component" value="Unassembled WGS sequence"/>
</dbReference>
<evidence type="ECO:0000313" key="1">
    <source>
        <dbReference type="EMBL" id="EPF46814.1"/>
    </source>
</evidence>
<keyword evidence="2" id="KW-1185">Reference proteome</keyword>
<dbReference type="RefSeq" id="WP_016518796.1">
    <property type="nucleotide sequence ID" value="NZ_KE332512.1"/>
</dbReference>